<accession>A0AAU9CSK0</accession>
<protein>
    <recommendedName>
        <fullName evidence="3">SUKH-4 immunity protein</fullName>
    </recommendedName>
</protein>
<geneLocation type="plasmid" evidence="1 2">
    <name>pFA3</name>
</geneLocation>
<name>A0AAU9CSK0_9BACT</name>
<proteinExistence type="predicted"/>
<organism evidence="1 2">
    <name type="scientific">Fulvitalea axinellae</name>
    <dbReference type="NCBI Taxonomy" id="1182444"/>
    <lineage>
        <taxon>Bacteria</taxon>
        <taxon>Pseudomonadati</taxon>
        <taxon>Bacteroidota</taxon>
        <taxon>Cytophagia</taxon>
        <taxon>Cytophagales</taxon>
        <taxon>Persicobacteraceae</taxon>
        <taxon>Fulvitalea</taxon>
    </lineage>
</organism>
<evidence type="ECO:0008006" key="3">
    <source>
        <dbReference type="Google" id="ProtNLM"/>
    </source>
</evidence>
<dbReference type="KEGG" id="fax:FUAX_45080"/>
<evidence type="ECO:0000313" key="2">
    <source>
        <dbReference type="Proteomes" id="UP001348817"/>
    </source>
</evidence>
<dbReference type="Proteomes" id="UP001348817">
    <property type="component" value="Plasmid pFA3"/>
</dbReference>
<keyword evidence="1" id="KW-0614">Plasmid</keyword>
<dbReference type="AlphaFoldDB" id="A0AAU9CSK0"/>
<sequence>MIDAGVPQLFLDALKDIDKYDDLQFMIREPDSFYFYIDTIYNSYKSIKDFNIVPVFEGSNGDVFYVYLFNEQEKKFAHFTLENDELYSDYGTSFSLMLANLLIDLYEFAYELPIEELSKIGREIGAQFSDELFKKLEMAGEESLRKFFESDNNWRKKYLEEIIKSS</sequence>
<dbReference type="EMBL" id="AP025317">
    <property type="protein sequence ID" value="BDD12076.1"/>
    <property type="molecule type" value="Genomic_DNA"/>
</dbReference>
<keyword evidence="2" id="KW-1185">Reference proteome</keyword>
<reference evidence="1 2" key="1">
    <citation type="submission" date="2021-12" db="EMBL/GenBank/DDBJ databases">
        <title>Genome sequencing of bacteria with rrn-lacking chromosome and rrn-plasmid.</title>
        <authorList>
            <person name="Anda M."/>
            <person name="Iwasaki W."/>
        </authorList>
    </citation>
    <scope>NUCLEOTIDE SEQUENCE [LARGE SCALE GENOMIC DNA]</scope>
    <source>
        <strain evidence="1 2">DSM 100852</strain>
        <plasmid evidence="1 2">pFA3</plasmid>
    </source>
</reference>
<gene>
    <name evidence="1" type="ORF">FUAX_45080</name>
</gene>
<evidence type="ECO:0000313" key="1">
    <source>
        <dbReference type="EMBL" id="BDD12076.1"/>
    </source>
</evidence>